<dbReference type="CDD" id="cd00519">
    <property type="entry name" value="Lipase_3"/>
    <property type="match status" value="1"/>
</dbReference>
<gene>
    <name evidence="2" type="ORF">Ctob_003339</name>
</gene>
<dbReference type="Pfam" id="PF01764">
    <property type="entry name" value="Lipase_3"/>
    <property type="match status" value="1"/>
</dbReference>
<proteinExistence type="predicted"/>
<dbReference type="InterPro" id="IPR002921">
    <property type="entry name" value="Fungal_lipase-type"/>
</dbReference>
<dbReference type="OrthoDB" id="426718at2759"/>
<organism evidence="2 3">
    <name type="scientific">Chrysochromulina tobinii</name>
    <dbReference type="NCBI Taxonomy" id="1460289"/>
    <lineage>
        <taxon>Eukaryota</taxon>
        <taxon>Haptista</taxon>
        <taxon>Haptophyta</taxon>
        <taxon>Prymnesiophyceae</taxon>
        <taxon>Prymnesiales</taxon>
        <taxon>Chrysochromulinaceae</taxon>
        <taxon>Chrysochromulina</taxon>
    </lineage>
</organism>
<name>A0A0M0JLW7_9EUKA</name>
<dbReference type="Gene3D" id="3.40.50.1820">
    <property type="entry name" value="alpha/beta hydrolase"/>
    <property type="match status" value="1"/>
</dbReference>
<dbReference type="InterPro" id="IPR051218">
    <property type="entry name" value="Sec_MonoDiacylglyc_Lipase"/>
</dbReference>
<dbReference type="Proteomes" id="UP000037460">
    <property type="component" value="Unassembled WGS sequence"/>
</dbReference>
<reference evidence="3" key="1">
    <citation type="journal article" date="2015" name="PLoS Genet.">
        <title>Genome Sequence and Transcriptome Analyses of Chrysochromulina tobin: Metabolic Tools for Enhanced Algal Fitness in the Prominent Order Prymnesiales (Haptophyceae).</title>
        <authorList>
            <person name="Hovde B.T."/>
            <person name="Deodato C.R."/>
            <person name="Hunsperger H.M."/>
            <person name="Ryken S.A."/>
            <person name="Yost W."/>
            <person name="Jha R.K."/>
            <person name="Patterson J."/>
            <person name="Monnat R.J. Jr."/>
            <person name="Barlow S.B."/>
            <person name="Starkenburg S.R."/>
            <person name="Cattolico R.A."/>
        </authorList>
    </citation>
    <scope>NUCLEOTIDE SEQUENCE</scope>
    <source>
        <strain evidence="3">CCMP291</strain>
    </source>
</reference>
<dbReference type="GO" id="GO:0006629">
    <property type="term" value="P:lipid metabolic process"/>
    <property type="evidence" value="ECO:0007669"/>
    <property type="project" value="InterPro"/>
</dbReference>
<dbReference type="SMR" id="A0A0M0JLW7"/>
<accession>A0A0M0JLW7</accession>
<dbReference type="EMBL" id="JWZX01002699">
    <property type="protein sequence ID" value="KOO27566.1"/>
    <property type="molecule type" value="Genomic_DNA"/>
</dbReference>
<dbReference type="SUPFAM" id="SSF53474">
    <property type="entry name" value="alpha/beta-Hydrolases"/>
    <property type="match status" value="1"/>
</dbReference>
<evidence type="ECO:0000313" key="3">
    <source>
        <dbReference type="Proteomes" id="UP000037460"/>
    </source>
</evidence>
<dbReference type="PANTHER" id="PTHR45856">
    <property type="entry name" value="ALPHA/BETA-HYDROLASES SUPERFAMILY PROTEIN"/>
    <property type="match status" value="1"/>
</dbReference>
<sequence>MLALNAASQCDAGPVRAWNCTACSANVSLHGINVTDNDGHSAYVGYDAELDQIVAVFRGSLSVQDWVTNLDVLKTQAYAELGCDECYVHKGFLDAYWSLQPGVEASIFALLELYPNRTIALTGHSLGAAMAAHAAVSLRLVRNLPLEPYVYTFGQPRTGDAAFARWHGAYFPGWLRVTHWNDPVPHLPPQEVGFAHFAREIWYDHASEDVIVCNGGGEDEDCSLSVAVAMGWTSHCNYLGHPVCQCLAW</sequence>
<evidence type="ECO:0000259" key="1">
    <source>
        <dbReference type="Pfam" id="PF01764"/>
    </source>
</evidence>
<evidence type="ECO:0000313" key="2">
    <source>
        <dbReference type="EMBL" id="KOO27566.1"/>
    </source>
</evidence>
<dbReference type="InterPro" id="IPR029058">
    <property type="entry name" value="AB_hydrolase_fold"/>
</dbReference>
<comment type="caution">
    <text evidence="2">The sequence shown here is derived from an EMBL/GenBank/DDBJ whole genome shotgun (WGS) entry which is preliminary data.</text>
</comment>
<dbReference type="PANTHER" id="PTHR45856:SF25">
    <property type="entry name" value="FUNGAL LIPASE-LIKE DOMAIN-CONTAINING PROTEIN"/>
    <property type="match status" value="1"/>
</dbReference>
<keyword evidence="3" id="KW-1185">Reference proteome</keyword>
<feature type="domain" description="Fungal lipase-type" evidence="1">
    <location>
        <begin position="54"/>
        <end position="190"/>
    </location>
</feature>
<dbReference type="AlphaFoldDB" id="A0A0M0JLW7"/>
<protein>
    <submittedName>
        <fullName evidence="2">Lipase family protein</fullName>
    </submittedName>
</protein>